<accession>A0ABD5V6Z6</accession>
<sequence>MIRKTIRYLRRSDEPVKTVLIGGFFSYYGVFFVLPMVLTMGYFMRILRSAAADESPPVFERWMALFVDGVKAYAIWLIYLCIPFLNALLLGWFDVYEGVEGYQGYELFATFLVAISGGGIFAVFIPFGGRAFFEDLGASEPLEAGWGVTNTVTTEQVAVHLAADPYTYTLLILVWYVLPAALLNFARNSTFSAGFDFGEIRAIVFDKHYLAVWLPFLSLWWLGYLAVFSWQLSIADQGPLIDLSVIILEQYGLYGLANEVSENLIVAMSLIYFCTSMLAYTILGIAYRSSESAESTEAERGTHD</sequence>
<name>A0ABD5V6Z6_9EURY</name>
<dbReference type="Proteomes" id="UP001596312">
    <property type="component" value="Unassembled WGS sequence"/>
</dbReference>
<dbReference type="InterPro" id="IPR025098">
    <property type="entry name" value="DUF4013"/>
</dbReference>
<protein>
    <submittedName>
        <fullName evidence="2">DUF4013 domain-containing protein</fullName>
    </submittedName>
</protein>
<dbReference type="Pfam" id="PF13197">
    <property type="entry name" value="DUF4013"/>
    <property type="match status" value="2"/>
</dbReference>
<gene>
    <name evidence="2" type="ORF">ACFQGH_16750</name>
</gene>
<keyword evidence="1" id="KW-0812">Transmembrane</keyword>
<keyword evidence="1" id="KW-1133">Transmembrane helix</keyword>
<feature type="transmembrane region" description="Helical" evidence="1">
    <location>
        <begin position="20"/>
        <end position="44"/>
    </location>
</feature>
<feature type="transmembrane region" description="Helical" evidence="1">
    <location>
        <begin position="166"/>
        <end position="187"/>
    </location>
</feature>
<dbReference type="AlphaFoldDB" id="A0ABD5V6Z6"/>
<keyword evidence="3" id="KW-1185">Reference proteome</keyword>
<feature type="transmembrane region" description="Helical" evidence="1">
    <location>
        <begin position="208"/>
        <end position="230"/>
    </location>
</feature>
<dbReference type="RefSeq" id="WP_340605428.1">
    <property type="nucleotide sequence ID" value="NZ_JBBMXV010000006.1"/>
</dbReference>
<feature type="transmembrane region" description="Helical" evidence="1">
    <location>
        <begin position="105"/>
        <end position="127"/>
    </location>
</feature>
<evidence type="ECO:0000313" key="3">
    <source>
        <dbReference type="Proteomes" id="UP001596312"/>
    </source>
</evidence>
<reference evidence="2 3" key="1">
    <citation type="journal article" date="2019" name="Int. J. Syst. Evol. Microbiol.">
        <title>The Global Catalogue of Microorganisms (GCM) 10K type strain sequencing project: providing services to taxonomists for standard genome sequencing and annotation.</title>
        <authorList>
            <consortium name="The Broad Institute Genomics Platform"/>
            <consortium name="The Broad Institute Genome Sequencing Center for Infectious Disease"/>
            <person name="Wu L."/>
            <person name="Ma J."/>
        </authorList>
    </citation>
    <scope>NUCLEOTIDE SEQUENCE [LARGE SCALE GENOMIC DNA]</scope>
    <source>
        <strain evidence="2 3">CGMCC 1.3240</strain>
    </source>
</reference>
<feature type="transmembrane region" description="Helical" evidence="1">
    <location>
        <begin position="73"/>
        <end position="93"/>
    </location>
</feature>
<feature type="transmembrane region" description="Helical" evidence="1">
    <location>
        <begin position="264"/>
        <end position="287"/>
    </location>
</feature>
<evidence type="ECO:0000313" key="2">
    <source>
        <dbReference type="EMBL" id="MFC6906844.1"/>
    </source>
</evidence>
<organism evidence="2 3">
    <name type="scientific">Halalkalicoccus tibetensis</name>
    <dbReference type="NCBI Taxonomy" id="175632"/>
    <lineage>
        <taxon>Archaea</taxon>
        <taxon>Methanobacteriati</taxon>
        <taxon>Methanobacteriota</taxon>
        <taxon>Stenosarchaea group</taxon>
        <taxon>Halobacteria</taxon>
        <taxon>Halobacteriales</taxon>
        <taxon>Halococcaceae</taxon>
        <taxon>Halalkalicoccus</taxon>
    </lineage>
</organism>
<evidence type="ECO:0000256" key="1">
    <source>
        <dbReference type="SAM" id="Phobius"/>
    </source>
</evidence>
<dbReference type="EMBL" id="JBHSXQ010000006">
    <property type="protein sequence ID" value="MFC6906844.1"/>
    <property type="molecule type" value="Genomic_DNA"/>
</dbReference>
<proteinExistence type="predicted"/>
<comment type="caution">
    <text evidence="2">The sequence shown here is derived from an EMBL/GenBank/DDBJ whole genome shotgun (WGS) entry which is preliminary data.</text>
</comment>
<keyword evidence="1" id="KW-0472">Membrane</keyword>